<sequence length="470" mass="56177">MFMGLELYFPKLLRIDLLEEQERLNLYMEMFSHPIGHKLGITPGVHLRISTLMADLLKTHPNLYEMKKFKTVWEKKVLKVEINNQSLILDKIVELYLEINQAKGEILNKFRDDAEDELIKIYLNKKEFREFLSKIRGARGRIVKYLDIEEEIRHRLFAGDYPEIGHIICNEMSRDEFISSIIIYYKEYLNNDKKDVDKESITIDIFVKIFINEAKFIKDFKKQWEGLKCAALLFVDQIIDLNKKEIEEGRILYLNSLHKILKLNMLYESKSNFNEEFREALKLEADNKTKLIDAKLQKENLKKEHTEMIEMLRKERKEFDDLINNLNLNGKKRLEEKIISIIQIKQGYIECPPRDVSRKIDHEKNQIKYFIMEDDDELIKLIINAIIWNYLNILKKIFNSVDDLKELDILSKNKEKLIENRKRLCQLYLFIFKNKNYLENNSEKIINEEHSKEGCCENKECPNNIKILLK</sequence>
<keyword evidence="1" id="KW-0175">Coiled coil</keyword>
<dbReference type="Proteomes" id="UP000580250">
    <property type="component" value="Unassembled WGS sequence"/>
</dbReference>
<proteinExistence type="predicted"/>
<comment type="caution">
    <text evidence="2">The sequence shown here is derived from an EMBL/GenBank/DDBJ whole genome shotgun (WGS) entry which is preliminary data.</text>
</comment>
<feature type="coiled-coil region" evidence="1">
    <location>
        <begin position="291"/>
        <end position="329"/>
    </location>
</feature>
<gene>
    <name evidence="2" type="ORF">MENT_LOCUS36717</name>
</gene>
<evidence type="ECO:0000313" key="2">
    <source>
        <dbReference type="EMBL" id="CAD2184371.1"/>
    </source>
</evidence>
<evidence type="ECO:0000313" key="3">
    <source>
        <dbReference type="Proteomes" id="UP000580250"/>
    </source>
</evidence>
<organism evidence="2 3">
    <name type="scientific">Meloidogyne enterolobii</name>
    <name type="common">Root-knot nematode worm</name>
    <name type="synonym">Meloidogyne mayaguensis</name>
    <dbReference type="NCBI Taxonomy" id="390850"/>
    <lineage>
        <taxon>Eukaryota</taxon>
        <taxon>Metazoa</taxon>
        <taxon>Ecdysozoa</taxon>
        <taxon>Nematoda</taxon>
        <taxon>Chromadorea</taxon>
        <taxon>Rhabditida</taxon>
        <taxon>Tylenchina</taxon>
        <taxon>Tylenchomorpha</taxon>
        <taxon>Tylenchoidea</taxon>
        <taxon>Meloidogynidae</taxon>
        <taxon>Meloidogyninae</taxon>
        <taxon>Meloidogyne</taxon>
    </lineage>
</organism>
<evidence type="ECO:0000256" key="1">
    <source>
        <dbReference type="SAM" id="Coils"/>
    </source>
</evidence>
<protein>
    <submittedName>
        <fullName evidence="2">Uncharacterized protein</fullName>
    </submittedName>
</protein>
<reference evidence="2 3" key="1">
    <citation type="submission" date="2020-08" db="EMBL/GenBank/DDBJ databases">
        <authorList>
            <person name="Koutsovoulos G."/>
            <person name="Danchin GJ E."/>
        </authorList>
    </citation>
    <scope>NUCLEOTIDE SEQUENCE [LARGE SCALE GENOMIC DNA]</scope>
</reference>
<dbReference type="AlphaFoldDB" id="A0A6V7WBU3"/>
<dbReference type="EMBL" id="CAJEWN010000499">
    <property type="protein sequence ID" value="CAD2184371.1"/>
    <property type="molecule type" value="Genomic_DNA"/>
</dbReference>
<accession>A0A6V7WBU3</accession>
<name>A0A6V7WBU3_MELEN</name>